<proteinExistence type="predicted"/>
<feature type="compositionally biased region" description="Low complexity" evidence="1">
    <location>
        <begin position="41"/>
        <end position="52"/>
    </location>
</feature>
<evidence type="ECO:0000313" key="3">
    <source>
        <dbReference type="Proteomes" id="UP000193144"/>
    </source>
</evidence>
<keyword evidence="3" id="KW-1185">Reference proteome</keyword>
<comment type="caution">
    <text evidence="2">The sequence shown here is derived from an EMBL/GenBank/DDBJ whole genome shotgun (WGS) entry which is preliminary data.</text>
</comment>
<dbReference type="AlphaFoldDB" id="A0A1Y1ZTR7"/>
<feature type="compositionally biased region" description="Polar residues" evidence="1">
    <location>
        <begin position="54"/>
        <end position="65"/>
    </location>
</feature>
<reference evidence="2 3" key="1">
    <citation type="submission" date="2016-07" db="EMBL/GenBank/DDBJ databases">
        <title>Pervasive Adenine N6-methylation of Active Genes in Fungi.</title>
        <authorList>
            <consortium name="DOE Joint Genome Institute"/>
            <person name="Mondo S.J."/>
            <person name="Dannebaum R.O."/>
            <person name="Kuo R.C."/>
            <person name="Labutti K."/>
            <person name="Haridas S."/>
            <person name="Kuo A."/>
            <person name="Salamov A."/>
            <person name="Ahrendt S.R."/>
            <person name="Lipzen A."/>
            <person name="Sullivan W."/>
            <person name="Andreopoulos W.B."/>
            <person name="Clum A."/>
            <person name="Lindquist E."/>
            <person name="Daum C."/>
            <person name="Ramamoorthy G.K."/>
            <person name="Gryganskyi A."/>
            <person name="Culley D."/>
            <person name="Magnuson J.K."/>
            <person name="James T.Y."/>
            <person name="O'Malley M.A."/>
            <person name="Stajich J.E."/>
            <person name="Spatafora J.W."/>
            <person name="Visel A."/>
            <person name="Grigoriev I.V."/>
        </authorList>
    </citation>
    <scope>NUCLEOTIDE SEQUENCE [LARGE SCALE GENOMIC DNA]</scope>
    <source>
        <strain evidence="2 3">CBS 115471</strain>
    </source>
</reference>
<dbReference type="Proteomes" id="UP000193144">
    <property type="component" value="Unassembled WGS sequence"/>
</dbReference>
<sequence length="233" mass="24820">MGGPDTKNNTQTGGGEIKNTNPPSGTGHGQHHGQEHGHGHGQSQGQGPNHGQTHVPSESTSANPQTKFHPIELKLEPDSLGNYFLKPLERQIRGFPSTIPGFSICLGLTPVGQSAIKYVTGDKIDPKMIYVSVFISDKGDVKDELDPKKVGYRAGLILSAGAGVFQLGPVYATLGFERDQKASLFIDVLSPALEGRATIALRERGRNTISLDAKFKGGNGLWAGTVDKSQQLN</sequence>
<organism evidence="2 3">
    <name type="scientific">Clohesyomyces aquaticus</name>
    <dbReference type="NCBI Taxonomy" id="1231657"/>
    <lineage>
        <taxon>Eukaryota</taxon>
        <taxon>Fungi</taxon>
        <taxon>Dikarya</taxon>
        <taxon>Ascomycota</taxon>
        <taxon>Pezizomycotina</taxon>
        <taxon>Dothideomycetes</taxon>
        <taxon>Pleosporomycetidae</taxon>
        <taxon>Pleosporales</taxon>
        <taxon>Lindgomycetaceae</taxon>
        <taxon>Clohesyomyces</taxon>
    </lineage>
</organism>
<name>A0A1Y1ZTR7_9PLEO</name>
<evidence type="ECO:0000256" key="1">
    <source>
        <dbReference type="SAM" id="MobiDB-lite"/>
    </source>
</evidence>
<dbReference type="EMBL" id="MCFA01000040">
    <property type="protein sequence ID" value="ORY13649.1"/>
    <property type="molecule type" value="Genomic_DNA"/>
</dbReference>
<accession>A0A1Y1ZTR7</accession>
<gene>
    <name evidence="2" type="ORF">BCR34DRAFT_599816</name>
</gene>
<feature type="region of interest" description="Disordered" evidence="1">
    <location>
        <begin position="1"/>
        <end position="65"/>
    </location>
</feature>
<evidence type="ECO:0000313" key="2">
    <source>
        <dbReference type="EMBL" id="ORY13649.1"/>
    </source>
</evidence>
<feature type="compositionally biased region" description="Polar residues" evidence="1">
    <location>
        <begin position="1"/>
        <end position="11"/>
    </location>
</feature>
<protein>
    <submittedName>
        <fullName evidence="2">Uncharacterized protein</fullName>
    </submittedName>
</protein>